<comment type="caution">
    <text evidence="1">The sequence shown here is derived from an EMBL/GenBank/DDBJ whole genome shotgun (WGS) entry which is preliminary data.</text>
</comment>
<accession>A0A8T4IND1</accession>
<dbReference type="Proteomes" id="UP000675554">
    <property type="component" value="Unassembled WGS sequence"/>
</dbReference>
<dbReference type="AlphaFoldDB" id="A0A8T4IND1"/>
<reference evidence="1" key="1">
    <citation type="submission" date="2021-04" db="EMBL/GenBank/DDBJ databases">
        <title>Sequencing of actinobacteria type strains.</title>
        <authorList>
            <person name="Nguyen G.-S."/>
            <person name="Wentzel A."/>
        </authorList>
    </citation>
    <scope>NUCLEOTIDE SEQUENCE</scope>
    <source>
        <strain evidence="1">DSM 42095</strain>
    </source>
</reference>
<evidence type="ECO:0000313" key="1">
    <source>
        <dbReference type="EMBL" id="MBR7673691.1"/>
    </source>
</evidence>
<sequence length="100" mass="10865">GRWVALGGGGYAVVDVVPRTWTHLVSIAAGAPVAPETEVPEAWRRMVYARTGSNVAPMRMTDGREPEWRGWERGYDPADALDQAVRAARNAVFPAHGLLP</sequence>
<proteinExistence type="predicted"/>
<keyword evidence="2" id="KW-1185">Reference proteome</keyword>
<evidence type="ECO:0000313" key="2">
    <source>
        <dbReference type="Proteomes" id="UP000675554"/>
    </source>
</evidence>
<name>A0A8T4IND1_9ACTN</name>
<protein>
    <submittedName>
        <fullName evidence="1">Acetoin utilization protein AcuC</fullName>
    </submittedName>
</protein>
<organism evidence="1 2">
    <name type="scientific">Streptomyces daliensis</name>
    <dbReference type="NCBI Taxonomy" id="299421"/>
    <lineage>
        <taxon>Bacteria</taxon>
        <taxon>Bacillati</taxon>
        <taxon>Actinomycetota</taxon>
        <taxon>Actinomycetes</taxon>
        <taxon>Kitasatosporales</taxon>
        <taxon>Streptomycetaceae</taxon>
        <taxon>Streptomyces</taxon>
    </lineage>
</organism>
<feature type="non-terminal residue" evidence="1">
    <location>
        <position position="1"/>
    </location>
</feature>
<gene>
    <name evidence="1" type="ORF">KDA82_11810</name>
</gene>
<dbReference type="EMBL" id="JAGSMN010000240">
    <property type="protein sequence ID" value="MBR7673691.1"/>
    <property type="molecule type" value="Genomic_DNA"/>
</dbReference>
<dbReference type="SUPFAM" id="SSF52768">
    <property type="entry name" value="Arginase/deacetylase"/>
    <property type="match status" value="1"/>
</dbReference>
<dbReference type="InterPro" id="IPR023696">
    <property type="entry name" value="Ureohydrolase_dom_sf"/>
</dbReference>